<dbReference type="EMBL" id="BSRZ01000003">
    <property type="protein sequence ID" value="GLW63488.1"/>
    <property type="molecule type" value="Genomic_DNA"/>
</dbReference>
<evidence type="ECO:0000256" key="6">
    <source>
        <dbReference type="SAM" id="MobiDB-lite"/>
    </source>
</evidence>
<sequence length="300" mass="33873">MEAQDMIEFHPVTRNIGAEVTGVDIGKPLDEEQVRTIRQGLLDHQVLFFRDQHITDEQHVAFAKQFGTLNLPPMDPSGNAVHVLDQTDPKGEGGDQWHSDNTFMKTPPMGSLLRAVILPDVGGDTLWANMYLVYESLAPWLRRLCDELYAEHDLTMSVTKAIEKGHRLDLREMQEKNPPVIHPVVRVHPETGRKALFVNRSSVTRLVGLSRRENEQILPLLFDAVRDPQFQVRLRWRVGTLAFWDNRPTQHYAVADYNQRRKMHRVTINAPAEIDDGVPKGPGGVTGADAPAESAAARYL</sequence>
<reference evidence="8" key="1">
    <citation type="submission" date="2023-02" db="EMBL/GenBank/DDBJ databases">
        <title>Actinomadura rubrobrunea NBRC 14622.</title>
        <authorList>
            <person name="Ichikawa N."/>
            <person name="Sato H."/>
            <person name="Tonouchi N."/>
        </authorList>
    </citation>
    <scope>NUCLEOTIDE SEQUENCE</scope>
    <source>
        <strain evidence="8">NBRC 14622</strain>
    </source>
</reference>
<dbReference type="SUPFAM" id="SSF51197">
    <property type="entry name" value="Clavaminate synthase-like"/>
    <property type="match status" value="1"/>
</dbReference>
<dbReference type="Proteomes" id="UP001165124">
    <property type="component" value="Unassembled WGS sequence"/>
</dbReference>
<dbReference type="PANTHER" id="PTHR30468:SF1">
    <property type="entry name" value="ALPHA-KETOGLUTARATE-DEPENDENT SULFONATE DIOXYGENASE"/>
    <property type="match status" value="1"/>
</dbReference>
<gene>
    <name evidence="8" type="primary">tauD</name>
    <name evidence="8" type="ORF">Arub01_17320</name>
</gene>
<proteinExistence type="inferred from homology"/>
<keyword evidence="5" id="KW-0408">Iron</keyword>
<evidence type="ECO:0000256" key="1">
    <source>
        <dbReference type="ARBA" id="ARBA00005896"/>
    </source>
</evidence>
<comment type="similarity">
    <text evidence="1">Belongs to the TfdA dioxygenase family.</text>
</comment>
<evidence type="ECO:0000313" key="9">
    <source>
        <dbReference type="Proteomes" id="UP001165124"/>
    </source>
</evidence>
<evidence type="ECO:0000259" key="7">
    <source>
        <dbReference type="Pfam" id="PF02668"/>
    </source>
</evidence>
<keyword evidence="4" id="KW-0560">Oxidoreductase</keyword>
<dbReference type="AlphaFoldDB" id="A0A9W6PV38"/>
<dbReference type="GO" id="GO:0005737">
    <property type="term" value="C:cytoplasm"/>
    <property type="evidence" value="ECO:0007669"/>
    <property type="project" value="TreeGrafter"/>
</dbReference>
<feature type="region of interest" description="Disordered" evidence="6">
    <location>
        <begin position="273"/>
        <end position="300"/>
    </location>
</feature>
<dbReference type="InterPro" id="IPR003819">
    <property type="entry name" value="TauD/TfdA-like"/>
</dbReference>
<feature type="domain" description="TauD/TfdA-like" evidence="7">
    <location>
        <begin position="9"/>
        <end position="267"/>
    </location>
</feature>
<keyword evidence="2" id="KW-0479">Metal-binding</keyword>
<accession>A0A9W6PV38</accession>
<dbReference type="GO" id="GO:0016706">
    <property type="term" value="F:2-oxoglutarate-dependent dioxygenase activity"/>
    <property type="evidence" value="ECO:0007669"/>
    <property type="project" value="TreeGrafter"/>
</dbReference>
<dbReference type="GO" id="GO:0046872">
    <property type="term" value="F:metal ion binding"/>
    <property type="evidence" value="ECO:0007669"/>
    <property type="project" value="UniProtKB-KW"/>
</dbReference>
<evidence type="ECO:0000256" key="4">
    <source>
        <dbReference type="ARBA" id="ARBA00023002"/>
    </source>
</evidence>
<keyword evidence="9" id="KW-1185">Reference proteome</keyword>
<dbReference type="Pfam" id="PF02668">
    <property type="entry name" value="TauD"/>
    <property type="match status" value="1"/>
</dbReference>
<protein>
    <submittedName>
        <fullName evidence="8">Taurine dioxygenase</fullName>
    </submittedName>
</protein>
<dbReference type="Gene3D" id="3.60.130.10">
    <property type="entry name" value="Clavaminate synthase-like"/>
    <property type="match status" value="1"/>
</dbReference>
<evidence type="ECO:0000256" key="3">
    <source>
        <dbReference type="ARBA" id="ARBA00022964"/>
    </source>
</evidence>
<comment type="caution">
    <text evidence="8">The sequence shown here is derived from an EMBL/GenBank/DDBJ whole genome shotgun (WGS) entry which is preliminary data.</text>
</comment>
<dbReference type="InterPro" id="IPR051323">
    <property type="entry name" value="AtsK-like"/>
</dbReference>
<evidence type="ECO:0000313" key="8">
    <source>
        <dbReference type="EMBL" id="GLW63488.1"/>
    </source>
</evidence>
<keyword evidence="3 8" id="KW-0223">Dioxygenase</keyword>
<dbReference type="PANTHER" id="PTHR30468">
    <property type="entry name" value="ALPHA-KETOGLUTARATE-DEPENDENT SULFONATE DIOXYGENASE"/>
    <property type="match status" value="1"/>
</dbReference>
<evidence type="ECO:0000256" key="5">
    <source>
        <dbReference type="ARBA" id="ARBA00023004"/>
    </source>
</evidence>
<evidence type="ECO:0000256" key="2">
    <source>
        <dbReference type="ARBA" id="ARBA00022723"/>
    </source>
</evidence>
<dbReference type="InterPro" id="IPR042098">
    <property type="entry name" value="TauD-like_sf"/>
</dbReference>
<organism evidence="8 9">
    <name type="scientific">Actinomadura rubrobrunea</name>
    <dbReference type="NCBI Taxonomy" id="115335"/>
    <lineage>
        <taxon>Bacteria</taxon>
        <taxon>Bacillati</taxon>
        <taxon>Actinomycetota</taxon>
        <taxon>Actinomycetes</taxon>
        <taxon>Streptosporangiales</taxon>
        <taxon>Thermomonosporaceae</taxon>
        <taxon>Actinomadura</taxon>
    </lineage>
</organism>
<name>A0A9W6PV38_9ACTN</name>